<reference evidence="1 2" key="1">
    <citation type="journal article" date="2020" name="mSystems">
        <title>Defining Genomic and Predicted Metabolic Features of the Acetobacterium Genus.</title>
        <authorList>
            <person name="Ross D.E."/>
            <person name="Marshall C.W."/>
            <person name="Gulliver D."/>
            <person name="May H.D."/>
            <person name="Norman R.S."/>
        </authorList>
    </citation>
    <scope>NUCLEOTIDE SEQUENCE [LARGE SCALE GENOMIC DNA]</scope>
    <source>
        <strain evidence="1 2">DSM 4132</strain>
    </source>
</reference>
<dbReference type="RefSeq" id="WP_186893514.1">
    <property type="nucleotide sequence ID" value="NZ_WJBE01000003.1"/>
</dbReference>
<comment type="caution">
    <text evidence="1">The sequence shown here is derived from an EMBL/GenBank/DDBJ whole genome shotgun (WGS) entry which is preliminary data.</text>
</comment>
<protein>
    <submittedName>
        <fullName evidence="1">Uncharacterized protein</fullName>
    </submittedName>
</protein>
<dbReference type="Proteomes" id="UP000622405">
    <property type="component" value="Unassembled WGS sequence"/>
</dbReference>
<organism evidence="1 2">
    <name type="scientific">Acetobacterium malicum</name>
    <dbReference type="NCBI Taxonomy" id="52692"/>
    <lineage>
        <taxon>Bacteria</taxon>
        <taxon>Bacillati</taxon>
        <taxon>Bacillota</taxon>
        <taxon>Clostridia</taxon>
        <taxon>Eubacteriales</taxon>
        <taxon>Eubacteriaceae</taxon>
        <taxon>Acetobacterium</taxon>
    </lineage>
</organism>
<evidence type="ECO:0000313" key="1">
    <source>
        <dbReference type="EMBL" id="MBC3898926.1"/>
    </source>
</evidence>
<name>A0ABR6YUX9_9FIRM</name>
<evidence type="ECO:0000313" key="2">
    <source>
        <dbReference type="Proteomes" id="UP000622405"/>
    </source>
</evidence>
<proteinExistence type="predicted"/>
<keyword evidence="2" id="KW-1185">Reference proteome</keyword>
<dbReference type="EMBL" id="WJBE01000003">
    <property type="protein sequence ID" value="MBC3898926.1"/>
    <property type="molecule type" value="Genomic_DNA"/>
</dbReference>
<sequence>MGNVDFSSIGMAQVAISITPYLRGGAAIVKKGEPFAGQQVQKAAGNKNLRFN</sequence>
<gene>
    <name evidence="1" type="ORF">GH811_04775</name>
</gene>
<accession>A0ABR6YUX9</accession>